<gene>
    <name evidence="1" type="primary">WBGene00274720</name>
</gene>
<sequence>MEKLQRTRDVIFSTLDDLANRRRPDDITNNFFALIHDFYSTVSASHNEQQRITWSDMTDREKGIAQRTTAALRDPLFVAYRRFIMNHAREPNTALGLLLFRCELLPELASGLDSRDKKELLQSERPEYYGKISLVDVSNDDVTEK</sequence>
<keyword evidence="2" id="KW-1185">Reference proteome</keyword>
<proteinExistence type="predicted"/>
<dbReference type="EnsemblMetazoa" id="PPA36351.1">
    <property type="protein sequence ID" value="PPA36351.1"/>
    <property type="gene ID" value="WBGene00274720"/>
</dbReference>
<reference evidence="1" key="2">
    <citation type="submission" date="2022-06" db="UniProtKB">
        <authorList>
            <consortium name="EnsemblMetazoa"/>
        </authorList>
    </citation>
    <scope>IDENTIFICATION</scope>
    <source>
        <strain evidence="1">PS312</strain>
    </source>
</reference>
<evidence type="ECO:0000313" key="1">
    <source>
        <dbReference type="EnsemblMetazoa" id="PPA36351.1"/>
    </source>
</evidence>
<evidence type="ECO:0000313" key="2">
    <source>
        <dbReference type="Proteomes" id="UP000005239"/>
    </source>
</evidence>
<name>A0A2A6CWH5_PRIPA</name>
<protein>
    <submittedName>
        <fullName evidence="1">Uncharacterized protein</fullName>
    </submittedName>
</protein>
<dbReference type="Proteomes" id="UP000005239">
    <property type="component" value="Unassembled WGS sequence"/>
</dbReference>
<dbReference type="AlphaFoldDB" id="A0A2A6CWH5"/>
<reference evidence="2" key="1">
    <citation type="journal article" date="2008" name="Nat. Genet.">
        <title>The Pristionchus pacificus genome provides a unique perspective on nematode lifestyle and parasitism.</title>
        <authorList>
            <person name="Dieterich C."/>
            <person name="Clifton S.W."/>
            <person name="Schuster L.N."/>
            <person name="Chinwalla A."/>
            <person name="Delehaunty K."/>
            <person name="Dinkelacker I."/>
            <person name="Fulton L."/>
            <person name="Fulton R."/>
            <person name="Godfrey J."/>
            <person name="Minx P."/>
            <person name="Mitreva M."/>
            <person name="Roeseler W."/>
            <person name="Tian H."/>
            <person name="Witte H."/>
            <person name="Yang S.P."/>
            <person name="Wilson R.K."/>
            <person name="Sommer R.J."/>
        </authorList>
    </citation>
    <scope>NUCLEOTIDE SEQUENCE [LARGE SCALE GENOMIC DNA]</scope>
    <source>
        <strain evidence="2">PS312</strain>
    </source>
</reference>
<accession>A0A8R1UQQ3</accession>
<accession>A0A2A6CWH5</accession>
<organism evidence="1 2">
    <name type="scientific">Pristionchus pacificus</name>
    <name type="common">Parasitic nematode worm</name>
    <dbReference type="NCBI Taxonomy" id="54126"/>
    <lineage>
        <taxon>Eukaryota</taxon>
        <taxon>Metazoa</taxon>
        <taxon>Ecdysozoa</taxon>
        <taxon>Nematoda</taxon>
        <taxon>Chromadorea</taxon>
        <taxon>Rhabditida</taxon>
        <taxon>Rhabditina</taxon>
        <taxon>Diplogasteromorpha</taxon>
        <taxon>Diplogasteroidea</taxon>
        <taxon>Neodiplogasteridae</taxon>
        <taxon>Pristionchus</taxon>
    </lineage>
</organism>